<dbReference type="Pfam" id="PF01381">
    <property type="entry name" value="HTH_3"/>
    <property type="match status" value="1"/>
</dbReference>
<evidence type="ECO:0000313" key="2">
    <source>
        <dbReference type="EMBL" id="WHY30307.1"/>
    </source>
</evidence>
<dbReference type="EMBL" id="CP126099">
    <property type="protein sequence ID" value="WHY30307.1"/>
    <property type="molecule type" value="Genomic_DNA"/>
</dbReference>
<evidence type="ECO:0000313" key="3">
    <source>
        <dbReference type="Proteomes" id="UP001178303"/>
    </source>
</evidence>
<dbReference type="PANTHER" id="PTHR37038:SF14">
    <property type="entry name" value="TRANSCRIPTIONAL ACTIVATOR"/>
    <property type="match status" value="1"/>
</dbReference>
<protein>
    <submittedName>
        <fullName evidence="2">Helix-turn-helix domain-containing protein</fullName>
    </submittedName>
</protein>
<dbReference type="Proteomes" id="UP001178303">
    <property type="component" value="Chromosome"/>
</dbReference>
<dbReference type="InterPro" id="IPR041315">
    <property type="entry name" value="PlcR_TPR"/>
</dbReference>
<dbReference type="GO" id="GO:0003677">
    <property type="term" value="F:DNA binding"/>
    <property type="evidence" value="ECO:0007669"/>
    <property type="project" value="InterPro"/>
</dbReference>
<reference evidence="2" key="1">
    <citation type="submission" date="2023-05" db="EMBL/GenBank/DDBJ databases">
        <title>Comparative genomics of Bacillaceae isolates and their secondary metabolite potential.</title>
        <authorList>
            <person name="Song L."/>
            <person name="Nielsen L.J."/>
            <person name="Mohite O."/>
            <person name="Xu X."/>
            <person name="Weber T."/>
            <person name="Kovacs A.T."/>
        </authorList>
    </citation>
    <scope>NUCLEOTIDE SEQUENCE</scope>
    <source>
        <strain evidence="2">LN15</strain>
    </source>
</reference>
<accession>A0AA95LWB2</accession>
<dbReference type="AlphaFoldDB" id="A0AA95LWB2"/>
<dbReference type="PANTHER" id="PTHR37038">
    <property type="entry name" value="TRANSCRIPTIONAL REGULATOR-RELATED"/>
    <property type="match status" value="1"/>
</dbReference>
<dbReference type="Gene3D" id="1.25.40.10">
    <property type="entry name" value="Tetratricopeptide repeat domain"/>
    <property type="match status" value="1"/>
</dbReference>
<feature type="domain" description="HTH cro/C1-type" evidence="1">
    <location>
        <begin position="10"/>
        <end position="63"/>
    </location>
</feature>
<dbReference type="SUPFAM" id="SSF48452">
    <property type="entry name" value="TPR-like"/>
    <property type="match status" value="1"/>
</dbReference>
<dbReference type="CDD" id="cd00093">
    <property type="entry name" value="HTH_XRE"/>
    <property type="match status" value="1"/>
</dbReference>
<gene>
    <name evidence="2" type="ORF">QNH45_05910</name>
</gene>
<proteinExistence type="predicted"/>
<sequence length="295" mass="34869">MEFYDLGITIKELRMKKNISQSELCHGICSQSQISKIEKGIIYPSSILLYQLSERLGIDPNNIFALTQNKKLKYVENVKYVMRDCTKQKQYNELYEIVKQEKNENNFQLKEDKQFLIWHEAIAIFHVNKSIKTALNLLNSALKLTVTNVDFLSEREIDIMQSMAIFHWANKEYEKSITILRRCLANFNKLDFPRDKEIKLKIIFNLAKILGLANQHEEAIKYNDRGIKLAINLNTLYLLGELYYGKAWNLLKLEQYNEEDVADNMKKALFIFELTEKDNLIKMVKEKYFEKQNKK</sequence>
<organism evidence="2 3">
    <name type="scientific">Bacillus wiedmannii</name>
    <dbReference type="NCBI Taxonomy" id="1890302"/>
    <lineage>
        <taxon>Bacteria</taxon>
        <taxon>Bacillati</taxon>
        <taxon>Bacillota</taxon>
        <taxon>Bacilli</taxon>
        <taxon>Bacillales</taxon>
        <taxon>Bacillaceae</taxon>
        <taxon>Bacillus</taxon>
        <taxon>Bacillus cereus group</taxon>
    </lineage>
</organism>
<dbReference type="RefSeq" id="WP_283884601.1">
    <property type="nucleotide sequence ID" value="NZ_CP126099.1"/>
</dbReference>
<dbReference type="SMART" id="SM00530">
    <property type="entry name" value="HTH_XRE"/>
    <property type="match status" value="1"/>
</dbReference>
<dbReference type="InterPro" id="IPR011990">
    <property type="entry name" value="TPR-like_helical_dom_sf"/>
</dbReference>
<dbReference type="SUPFAM" id="SSF47413">
    <property type="entry name" value="lambda repressor-like DNA-binding domains"/>
    <property type="match status" value="1"/>
</dbReference>
<dbReference type="Pfam" id="PF18768">
    <property type="entry name" value="RNPP_C"/>
    <property type="match status" value="1"/>
</dbReference>
<name>A0AA95LWB2_9BACI</name>
<dbReference type="PROSITE" id="PS50943">
    <property type="entry name" value="HTH_CROC1"/>
    <property type="match status" value="1"/>
</dbReference>
<evidence type="ECO:0000259" key="1">
    <source>
        <dbReference type="PROSITE" id="PS50943"/>
    </source>
</evidence>
<dbReference type="InterPro" id="IPR053163">
    <property type="entry name" value="HTH-type_regulator_Rgg"/>
</dbReference>
<dbReference type="InterPro" id="IPR010982">
    <property type="entry name" value="Lambda_DNA-bd_dom_sf"/>
</dbReference>
<dbReference type="InterPro" id="IPR001387">
    <property type="entry name" value="Cro/C1-type_HTH"/>
</dbReference>